<organism evidence="3 4">
    <name type="scientific">Candidatus Defluviibacterium haderslevense</name>
    <dbReference type="NCBI Taxonomy" id="2981993"/>
    <lineage>
        <taxon>Bacteria</taxon>
        <taxon>Pseudomonadati</taxon>
        <taxon>Bacteroidota</taxon>
        <taxon>Saprospiria</taxon>
        <taxon>Saprospirales</taxon>
        <taxon>Saprospiraceae</taxon>
        <taxon>Candidatus Defluviibacterium</taxon>
    </lineage>
</organism>
<evidence type="ECO:0000313" key="4">
    <source>
        <dbReference type="Proteomes" id="UP000808349"/>
    </source>
</evidence>
<proteinExistence type="predicted"/>
<reference evidence="3 4" key="1">
    <citation type="submission" date="2020-10" db="EMBL/GenBank/DDBJ databases">
        <title>Connecting structure to function with the recovery of over 1000 high-quality activated sludge metagenome-assembled genomes encoding full-length rRNA genes using long-read sequencing.</title>
        <authorList>
            <person name="Singleton C.M."/>
            <person name="Petriglieri F."/>
            <person name="Kristensen J.M."/>
            <person name="Kirkegaard R.H."/>
            <person name="Michaelsen T.Y."/>
            <person name="Andersen M.H."/>
            <person name="Karst S.M."/>
            <person name="Dueholm M.S."/>
            <person name="Nielsen P.H."/>
            <person name="Albertsen M."/>
        </authorList>
    </citation>
    <scope>NUCLEOTIDE SEQUENCE [LARGE SCALE GENOMIC DNA]</scope>
    <source>
        <strain evidence="3">Ribe_18-Q3-R11-54_BAT3C.373</strain>
    </source>
</reference>
<dbReference type="InterPro" id="IPR021533">
    <property type="entry name" value="PepSY-like"/>
</dbReference>
<feature type="signal peptide" evidence="1">
    <location>
        <begin position="1"/>
        <end position="20"/>
    </location>
</feature>
<evidence type="ECO:0000256" key="1">
    <source>
        <dbReference type="SAM" id="SignalP"/>
    </source>
</evidence>
<dbReference type="Proteomes" id="UP000808349">
    <property type="component" value="Unassembled WGS sequence"/>
</dbReference>
<protein>
    <submittedName>
        <fullName evidence="3">PepSY-like domain-containing protein</fullName>
    </submittedName>
</protein>
<sequence>MKRIIIVLLTAALMSNVASAQKISADKVPAAVLSTFKAKFPNATKTSWELEIVNEYEAGFKLNSEEVSANFDNTGKWLETETEIKVSALPAAVQAALTKDFAGFKIEEASKIESAKDGKCYEAEIEKGEETFDVLFTPDGKMLSKTKLEKEKDEKD</sequence>
<name>A0A9D7XE40_9BACT</name>
<dbReference type="Pfam" id="PF11396">
    <property type="entry name" value="PepSY_like"/>
    <property type="match status" value="1"/>
</dbReference>
<comment type="caution">
    <text evidence="3">The sequence shown here is derived from an EMBL/GenBank/DDBJ whole genome shotgun (WGS) entry which is preliminary data.</text>
</comment>
<dbReference type="EMBL" id="JADKFW010000012">
    <property type="protein sequence ID" value="MBK9718629.1"/>
    <property type="molecule type" value="Genomic_DNA"/>
</dbReference>
<evidence type="ECO:0000259" key="2">
    <source>
        <dbReference type="Pfam" id="PF11396"/>
    </source>
</evidence>
<feature type="chain" id="PRO_5038626431" evidence="1">
    <location>
        <begin position="21"/>
        <end position="156"/>
    </location>
</feature>
<evidence type="ECO:0000313" key="3">
    <source>
        <dbReference type="EMBL" id="MBK9718629.1"/>
    </source>
</evidence>
<dbReference type="AlphaFoldDB" id="A0A9D7XE40"/>
<feature type="domain" description="Putative beta-lactamase-inhibitor-like PepSY-like" evidence="2">
    <location>
        <begin position="55"/>
        <end position="143"/>
    </location>
</feature>
<dbReference type="Gene3D" id="3.10.450.360">
    <property type="match status" value="1"/>
</dbReference>
<keyword evidence="1" id="KW-0732">Signal</keyword>
<gene>
    <name evidence="3" type="ORF">IPO85_14175</name>
</gene>
<dbReference type="SUPFAM" id="SSF160574">
    <property type="entry name" value="BT0923-like"/>
    <property type="match status" value="1"/>
</dbReference>
<accession>A0A9D7XE40</accession>